<dbReference type="SUPFAM" id="SSF56219">
    <property type="entry name" value="DNase I-like"/>
    <property type="match status" value="1"/>
</dbReference>
<dbReference type="Proteomes" id="UP000006757">
    <property type="component" value="Unassembled WGS sequence"/>
</dbReference>
<dbReference type="Gene3D" id="3.60.10.10">
    <property type="entry name" value="Endonuclease/exonuclease/phosphatase"/>
    <property type="match status" value="1"/>
</dbReference>
<evidence type="ECO:0008006" key="3">
    <source>
        <dbReference type="Google" id="ProtNLM"/>
    </source>
</evidence>
<dbReference type="EMBL" id="AMBO01000187">
    <property type="protein sequence ID" value="EKD04865.1"/>
    <property type="molecule type" value="Genomic_DNA"/>
</dbReference>
<sequence length="93" mass="9876">MSMSSAVDGEHPFSVVTLNVNKLSNDLNNTDKPTAIARIIKNARPHVVVLSETVSGDYNVLSSPASGMNQSTGVALYVDKGIHAVKVAIKDRL</sequence>
<reference evidence="1 2" key="1">
    <citation type="journal article" date="2012" name="Eukaryot. Cell">
        <title>Genome sequence of the Trichosporon asahii environmental strain CBS 8904.</title>
        <authorList>
            <person name="Yang R.Y."/>
            <person name="Li H.T."/>
            <person name="Zhu H."/>
            <person name="Zhou G.P."/>
            <person name="Wang M."/>
            <person name="Wang L."/>
        </authorList>
    </citation>
    <scope>NUCLEOTIDE SEQUENCE [LARGE SCALE GENOMIC DNA]</scope>
    <source>
        <strain evidence="1 2">CBS 8904</strain>
    </source>
</reference>
<gene>
    <name evidence="1" type="ORF">A1Q2_00811</name>
</gene>
<evidence type="ECO:0000313" key="1">
    <source>
        <dbReference type="EMBL" id="EKD04865.1"/>
    </source>
</evidence>
<dbReference type="HOGENOM" id="CLU_2401235_0_0_1"/>
<dbReference type="InterPro" id="IPR036691">
    <property type="entry name" value="Endo/exonu/phosph_ase_sf"/>
</dbReference>
<keyword evidence="2" id="KW-1185">Reference proteome</keyword>
<dbReference type="AlphaFoldDB" id="K1VL13"/>
<organism evidence="1 2">
    <name type="scientific">Trichosporon asahii var. asahii (strain CBS 8904)</name>
    <name type="common">Yeast</name>
    <dbReference type="NCBI Taxonomy" id="1220162"/>
    <lineage>
        <taxon>Eukaryota</taxon>
        <taxon>Fungi</taxon>
        <taxon>Dikarya</taxon>
        <taxon>Basidiomycota</taxon>
        <taxon>Agaricomycotina</taxon>
        <taxon>Tremellomycetes</taxon>
        <taxon>Trichosporonales</taxon>
        <taxon>Trichosporonaceae</taxon>
        <taxon>Trichosporon</taxon>
    </lineage>
</organism>
<name>K1VL13_TRIAC</name>
<comment type="caution">
    <text evidence="1">The sequence shown here is derived from an EMBL/GenBank/DDBJ whole genome shotgun (WGS) entry which is preliminary data.</text>
</comment>
<protein>
    <recommendedName>
        <fullName evidence="3">Endonuclease/exonuclease/phosphatase domain-containing protein</fullName>
    </recommendedName>
</protein>
<evidence type="ECO:0000313" key="2">
    <source>
        <dbReference type="Proteomes" id="UP000006757"/>
    </source>
</evidence>
<dbReference type="InParanoid" id="K1VL13"/>
<proteinExistence type="predicted"/>
<accession>K1VL13</accession>